<feature type="non-terminal residue" evidence="1">
    <location>
        <position position="1"/>
    </location>
</feature>
<protein>
    <submittedName>
        <fullName evidence="1">19428_t:CDS:1</fullName>
    </submittedName>
</protein>
<organism evidence="1 2">
    <name type="scientific">Racocetra persica</name>
    <dbReference type="NCBI Taxonomy" id="160502"/>
    <lineage>
        <taxon>Eukaryota</taxon>
        <taxon>Fungi</taxon>
        <taxon>Fungi incertae sedis</taxon>
        <taxon>Mucoromycota</taxon>
        <taxon>Glomeromycotina</taxon>
        <taxon>Glomeromycetes</taxon>
        <taxon>Diversisporales</taxon>
        <taxon>Gigasporaceae</taxon>
        <taxon>Racocetra</taxon>
    </lineage>
</organism>
<proteinExistence type="predicted"/>
<name>A0ACA9R1F0_9GLOM</name>
<dbReference type="EMBL" id="CAJVQC010041253">
    <property type="protein sequence ID" value="CAG8772552.1"/>
    <property type="molecule type" value="Genomic_DNA"/>
</dbReference>
<evidence type="ECO:0000313" key="1">
    <source>
        <dbReference type="EMBL" id="CAG8772552.1"/>
    </source>
</evidence>
<comment type="caution">
    <text evidence="1">The sequence shown here is derived from an EMBL/GenBank/DDBJ whole genome shotgun (WGS) entry which is preliminary data.</text>
</comment>
<evidence type="ECO:0000313" key="2">
    <source>
        <dbReference type="Proteomes" id="UP000789920"/>
    </source>
</evidence>
<keyword evidence="2" id="KW-1185">Reference proteome</keyword>
<accession>A0ACA9R1F0</accession>
<sequence length="171" mass="19896">YLDSMKSYSMCEGHYNQVVTKKFFIDQFKETDTTFLSLGGPKKKKLKVSNEGDEQQASEKTFVDFGTQVDLPEKIFIDFGTQVDLPEKTFVNFSIQVDLPEKIFVNFGAQVDLVEKTYPICEILQRRIDELEENNKQLLSENEAIKRILNEKFTNQKDCIYSIIEIVKQEQ</sequence>
<dbReference type="Proteomes" id="UP000789920">
    <property type="component" value="Unassembled WGS sequence"/>
</dbReference>
<feature type="non-terminal residue" evidence="1">
    <location>
        <position position="171"/>
    </location>
</feature>
<reference evidence="1" key="1">
    <citation type="submission" date="2021-06" db="EMBL/GenBank/DDBJ databases">
        <authorList>
            <person name="Kallberg Y."/>
            <person name="Tangrot J."/>
            <person name="Rosling A."/>
        </authorList>
    </citation>
    <scope>NUCLEOTIDE SEQUENCE</scope>
    <source>
        <strain evidence="1">MA461A</strain>
    </source>
</reference>
<gene>
    <name evidence="1" type="ORF">RPERSI_LOCUS16588</name>
</gene>